<dbReference type="Proteomes" id="UP000663854">
    <property type="component" value="Unassembled WGS sequence"/>
</dbReference>
<proteinExistence type="inferred from homology"/>
<evidence type="ECO:0000313" key="5">
    <source>
        <dbReference type="EMBL" id="CAF1186715.1"/>
    </source>
</evidence>
<dbReference type="SUPFAM" id="SSF56801">
    <property type="entry name" value="Acetyl-CoA synthetase-like"/>
    <property type="match status" value="1"/>
</dbReference>
<dbReference type="PANTHER" id="PTHR24096:SF149">
    <property type="entry name" value="AMP-BINDING DOMAIN-CONTAINING PROTEIN-RELATED"/>
    <property type="match status" value="1"/>
</dbReference>
<evidence type="ECO:0000313" key="4">
    <source>
        <dbReference type="EMBL" id="CAF0806586.1"/>
    </source>
</evidence>
<name>A0A813T9H3_9BILA</name>
<comment type="similarity">
    <text evidence="1">Belongs to the ATP-dependent AMP-binding enzyme family.</text>
</comment>
<dbReference type="PANTHER" id="PTHR24096">
    <property type="entry name" value="LONG-CHAIN-FATTY-ACID--COA LIGASE"/>
    <property type="match status" value="1"/>
</dbReference>
<gene>
    <name evidence="5" type="ORF">JXQ802_LOCUS23645</name>
    <name evidence="4" type="ORF">PYM288_LOCUS4877</name>
</gene>
<dbReference type="InterPro" id="IPR000873">
    <property type="entry name" value="AMP-dep_synth/lig_dom"/>
</dbReference>
<feature type="domain" description="AMP-dependent synthetase/ligase" evidence="3">
    <location>
        <begin position="5"/>
        <end position="109"/>
    </location>
</feature>
<evidence type="ECO:0000256" key="2">
    <source>
        <dbReference type="ARBA" id="ARBA00022598"/>
    </source>
</evidence>
<sequence length="137" mass="15390">MRIEKKYDFSSLVCCGLDASSMNIDFLRQLGKEIPIKRTAQYYGMTENAAILTSSMWSGDENEIRRLTSIGRCMSRLEIKVLDGEGNPVPNGQQGEIWARGFPIIIGYYGDSQKTNEAITLSGWLRRGDEGRMDKDG</sequence>
<dbReference type="Gene3D" id="2.30.38.10">
    <property type="entry name" value="Luciferase, Domain 3"/>
    <property type="match status" value="1"/>
</dbReference>
<dbReference type="Gene3D" id="3.40.50.980">
    <property type="match status" value="1"/>
</dbReference>
<dbReference type="Pfam" id="PF00501">
    <property type="entry name" value="AMP-binding"/>
    <property type="match status" value="1"/>
</dbReference>
<protein>
    <recommendedName>
        <fullName evidence="3">AMP-dependent synthetase/ligase domain-containing protein</fullName>
    </recommendedName>
</protein>
<evidence type="ECO:0000256" key="1">
    <source>
        <dbReference type="ARBA" id="ARBA00006432"/>
    </source>
</evidence>
<keyword evidence="7" id="KW-1185">Reference proteome</keyword>
<dbReference type="GO" id="GO:0016405">
    <property type="term" value="F:CoA-ligase activity"/>
    <property type="evidence" value="ECO:0007669"/>
    <property type="project" value="TreeGrafter"/>
</dbReference>
<comment type="caution">
    <text evidence="4">The sequence shown here is derived from an EMBL/GenBank/DDBJ whole genome shotgun (WGS) entry which is preliminary data.</text>
</comment>
<keyword evidence="2" id="KW-0436">Ligase</keyword>
<dbReference type="EMBL" id="CAJNOL010000747">
    <property type="protein sequence ID" value="CAF1186715.1"/>
    <property type="molecule type" value="Genomic_DNA"/>
</dbReference>
<reference evidence="4" key="1">
    <citation type="submission" date="2021-02" db="EMBL/GenBank/DDBJ databases">
        <authorList>
            <person name="Nowell W R."/>
        </authorList>
    </citation>
    <scope>NUCLEOTIDE SEQUENCE</scope>
</reference>
<organism evidence="4 6">
    <name type="scientific">Rotaria sordida</name>
    <dbReference type="NCBI Taxonomy" id="392033"/>
    <lineage>
        <taxon>Eukaryota</taxon>
        <taxon>Metazoa</taxon>
        <taxon>Spiralia</taxon>
        <taxon>Gnathifera</taxon>
        <taxon>Rotifera</taxon>
        <taxon>Eurotatoria</taxon>
        <taxon>Bdelloidea</taxon>
        <taxon>Philodinida</taxon>
        <taxon>Philodinidae</taxon>
        <taxon>Rotaria</taxon>
    </lineage>
</organism>
<evidence type="ECO:0000313" key="7">
    <source>
        <dbReference type="Proteomes" id="UP000663870"/>
    </source>
</evidence>
<evidence type="ECO:0000259" key="3">
    <source>
        <dbReference type="Pfam" id="PF00501"/>
    </source>
</evidence>
<accession>A0A813T9H3</accession>
<evidence type="ECO:0000313" key="6">
    <source>
        <dbReference type="Proteomes" id="UP000663854"/>
    </source>
</evidence>
<dbReference type="EMBL" id="CAJNOH010000046">
    <property type="protein sequence ID" value="CAF0806586.1"/>
    <property type="molecule type" value="Genomic_DNA"/>
</dbReference>
<dbReference type="Proteomes" id="UP000663870">
    <property type="component" value="Unassembled WGS sequence"/>
</dbReference>
<dbReference type="AlphaFoldDB" id="A0A813T9H3"/>